<dbReference type="PANTHER" id="PTHR43316">
    <property type="entry name" value="HYDROLASE, HALOACID DELAHOGENASE-RELATED"/>
    <property type="match status" value="1"/>
</dbReference>
<organism evidence="2 3">
    <name type="scientific">Candidatus Syntrophocurvum alkaliphilum</name>
    <dbReference type="NCBI Taxonomy" id="2293317"/>
    <lineage>
        <taxon>Bacteria</taxon>
        <taxon>Bacillati</taxon>
        <taxon>Bacillota</taxon>
        <taxon>Clostridia</taxon>
        <taxon>Eubacteriales</taxon>
        <taxon>Syntrophomonadaceae</taxon>
        <taxon>Candidatus Syntrophocurvum</taxon>
    </lineage>
</organism>
<dbReference type="PROSITE" id="PS01228">
    <property type="entry name" value="COF_1"/>
    <property type="match status" value="1"/>
</dbReference>
<dbReference type="Proteomes" id="UP000426444">
    <property type="component" value="Chromosome"/>
</dbReference>
<evidence type="ECO:0000313" key="3">
    <source>
        <dbReference type="Proteomes" id="UP000426444"/>
    </source>
</evidence>
<keyword evidence="1" id="KW-0378">Hydrolase</keyword>
<evidence type="ECO:0000256" key="1">
    <source>
        <dbReference type="ARBA" id="ARBA00022801"/>
    </source>
</evidence>
<dbReference type="PRINTS" id="PR00413">
    <property type="entry name" value="HADHALOGNASE"/>
</dbReference>
<accession>A0A6I6DHC5</accession>
<gene>
    <name evidence="2" type="ORF">SYNTR_1599</name>
</gene>
<evidence type="ECO:0008006" key="4">
    <source>
        <dbReference type="Google" id="ProtNLM"/>
    </source>
</evidence>
<dbReference type="RefSeq" id="WP_197079059.1">
    <property type="nucleotide sequence ID" value="NZ_CP046457.1"/>
</dbReference>
<proteinExistence type="predicted"/>
<name>A0A6I6DHC5_9FIRM</name>
<dbReference type="InterPro" id="IPR006439">
    <property type="entry name" value="HAD-SF_hydro_IA"/>
</dbReference>
<dbReference type="InterPro" id="IPR023214">
    <property type="entry name" value="HAD_sf"/>
</dbReference>
<dbReference type="AlphaFoldDB" id="A0A6I6DHC5"/>
<keyword evidence="3" id="KW-1185">Reference proteome</keyword>
<dbReference type="GO" id="GO:0016787">
    <property type="term" value="F:hydrolase activity"/>
    <property type="evidence" value="ECO:0007669"/>
    <property type="project" value="UniProtKB-KW"/>
</dbReference>
<reference evidence="3" key="1">
    <citation type="journal article" date="2019" name="Microbiology">
        <title>Complete Genome Sequence of an Uncultured Bacterium of the Candidate Phylum Bipolaricaulota.</title>
        <authorList>
            <person name="Kadnikov V.V."/>
            <person name="Mardanov A.V."/>
            <person name="Beletsky A.V."/>
            <person name="Frank Y.A."/>
            <person name="Karnachuk O.V."/>
            <person name="Ravin N.V."/>
        </authorList>
    </citation>
    <scope>NUCLEOTIDE SEQUENCE [LARGE SCALE GENOMIC DNA]</scope>
</reference>
<dbReference type="SFLD" id="SFLDG01129">
    <property type="entry name" value="C1.5:_HAD__Beta-PGM__Phosphata"/>
    <property type="match status" value="1"/>
</dbReference>
<dbReference type="EMBL" id="CP046457">
    <property type="protein sequence ID" value="QGU00193.1"/>
    <property type="molecule type" value="Genomic_DNA"/>
</dbReference>
<dbReference type="Gene3D" id="3.40.50.1000">
    <property type="entry name" value="HAD superfamily/HAD-like"/>
    <property type="match status" value="1"/>
</dbReference>
<dbReference type="InterPro" id="IPR036412">
    <property type="entry name" value="HAD-like_sf"/>
</dbReference>
<sequence>MIKAILFDLDGTLLNIDMNYFLPKYFKKMAIMANEYGFENSETLAEKVFQSTAVMIGNKDPKLTNEEVFMKDFLNRWPYSENEIRKFFNYFYEKGFPQLKDYCQPIPGMRDMMAKIFEKGYIVVIATNSVFPMSAIKNRIEWAGLDGFDYSLITSYELMHFCKPHIEYYQEITDKIQVDPKDCIMIGNDRGEDIVSGKMGMTTFLVENMLIDKGDVDYIPDYRGMVEDLYKFIDDLKSIK</sequence>
<dbReference type="InterPro" id="IPR051540">
    <property type="entry name" value="S-2-haloacid_dehalogenase"/>
</dbReference>
<dbReference type="SUPFAM" id="SSF56784">
    <property type="entry name" value="HAD-like"/>
    <property type="match status" value="1"/>
</dbReference>
<dbReference type="Pfam" id="PF00702">
    <property type="entry name" value="Hydrolase"/>
    <property type="match status" value="1"/>
</dbReference>
<protein>
    <recommendedName>
        <fullName evidence="4">Phosphoglycolate phosphatase</fullName>
    </recommendedName>
</protein>
<dbReference type="KEGG" id="salq:SYNTR_1599"/>
<evidence type="ECO:0000313" key="2">
    <source>
        <dbReference type="EMBL" id="QGU00193.1"/>
    </source>
</evidence>
<dbReference type="PANTHER" id="PTHR43316:SF3">
    <property type="entry name" value="HALOACID DEHALOGENASE, TYPE II (AFU_ORTHOLOGUE AFUA_2G07750)-RELATED"/>
    <property type="match status" value="1"/>
</dbReference>
<dbReference type="SFLD" id="SFLDS00003">
    <property type="entry name" value="Haloacid_Dehalogenase"/>
    <property type="match status" value="1"/>
</dbReference>